<dbReference type="Proteomes" id="UP000317648">
    <property type="component" value="Chromosome"/>
</dbReference>
<dbReference type="InterPro" id="IPR003593">
    <property type="entry name" value="AAA+_ATPase"/>
</dbReference>
<dbReference type="InterPro" id="IPR050130">
    <property type="entry name" value="ClpA_ClpB"/>
</dbReference>
<dbReference type="Gene3D" id="3.40.50.300">
    <property type="entry name" value="P-loop containing nucleotide triphosphate hydrolases"/>
    <property type="match status" value="2"/>
</dbReference>
<name>A0A518DR67_9BACT</name>
<feature type="compositionally biased region" description="Basic and acidic residues" evidence="5">
    <location>
        <begin position="427"/>
        <end position="439"/>
    </location>
</feature>
<protein>
    <submittedName>
        <fullName evidence="8">ATP-dependent Clp protease ATP-binding subunit ClpC</fullName>
    </submittedName>
</protein>
<evidence type="ECO:0000256" key="3">
    <source>
        <dbReference type="ARBA" id="ARBA00023186"/>
    </source>
</evidence>
<evidence type="ECO:0000259" key="7">
    <source>
        <dbReference type="SMART" id="SM01086"/>
    </source>
</evidence>
<keyword evidence="2 8" id="KW-0067">ATP-binding</keyword>
<dbReference type="GO" id="GO:0016887">
    <property type="term" value="F:ATP hydrolysis activity"/>
    <property type="evidence" value="ECO:0007669"/>
    <property type="project" value="InterPro"/>
</dbReference>
<proteinExistence type="predicted"/>
<gene>
    <name evidence="8" type="primary">clpC_1</name>
    <name evidence="8" type="ORF">Pla8534_21240</name>
</gene>
<dbReference type="KEGG" id="lcre:Pla8534_21240"/>
<evidence type="ECO:0000256" key="2">
    <source>
        <dbReference type="ARBA" id="ARBA00022840"/>
    </source>
</evidence>
<dbReference type="InterPro" id="IPR027417">
    <property type="entry name" value="P-loop_NTPase"/>
</dbReference>
<feature type="domain" description="AAA+ ATPase" evidence="6">
    <location>
        <begin position="521"/>
        <end position="656"/>
    </location>
</feature>
<dbReference type="SUPFAM" id="SSF52540">
    <property type="entry name" value="P-loop containing nucleoside triphosphate hydrolases"/>
    <property type="match status" value="2"/>
</dbReference>
<sequence>MPLLPLRFDTVLCRYENDVRLHWPLFFREVSALGMKADRLEKAIRQGAVSVLRGEQTLQQSRRRAGVAPELAVLQVSLSPPRRERSWSTPVELELGYLRWPHGAAWRAYVPALDIEIVARKEEELAALVAQQVQACMMRRGMVGSLQELTWLHRIREISTGSTEVETHVPSPRQVEQQAGNAEPAKALLKAAERLDKNLPPEVFEVDDTVDRMGQLLTAHQPQSVLLVGPSGVGKSAVFGQLVRRRQDCGLGRYAFWSTTGSRLVSGMTGFGMWQDRCREIGDELRQQKAVLHLGNLLELMEVGKYEGNDQGVADFFRPRLERGELLAVAECTPEQLAMIERKSPNLLQAFAQIRLEEPSSPKMIAILQQAAAQHPRSDRVRIAPEALEWIDRVHRRYATYSARPGRPLRFLRNLLEDAPAPAEPPPNERTRAERKSDSASRSAANRARLHQVELTQRDAMRAFSIETGLPLAMIDPQAPLDLAALRTHFSNRLIGQTEAIDLIVDLIAVMKAGLTRPQRPIASLLFIGPTGVGKTEMAKALAEYLYHDAQRMTRIDMSEFSDPLAADRLLGGSFQGEGILTAKVREQPFGVVLLDEFEKAHPRLHDVLLQVLGEGRLTDAAGRLADFSNSVIIMTSNLGAESRRRLSLGFAEAGEPTQRVREHFLAEVRRFVRPEFFNRIDRIVPFDSLSPAMITRIAQRELAQLQQRDGVRFRPLQLKLDDGLAERLALQSYDPRYGARPLKRAIERELLAPLADQLNGHDDQTPLHAQAEWPATGRLTVRVRPAPRDADLTIMQQSAGDLADQFSQLRRQVQRLMRCAAVLQVRNQLFRLRREEKRWRARNPQGPQIVKVQKELASLDEKKERIAAVRREIFGCEERLLMNCYTQQSLDLTQIRSQLAQGKVAYEKQLLELYGDLVDQQTHAGVVIYSEEPRWLGELAAAYYAIAVRREMIVKLWTLSALTDAQREAFLRSEDHHLADGGELVGLGASWTKEELALSKKTLLVATERTTVDADLFHKMSLPTLGVFLGIHGPMAPLLWGEEQGVHQLVAGNKRQSCLVQAAHLMVEHLIPPDRIDRRGTIVTKNPRRTYEKSRSTLHDRLLGQSFRWTSDDFSPPLESLMMQAVLSQAREKLGLAED</sequence>
<dbReference type="InterPro" id="IPR001270">
    <property type="entry name" value="ClpA/B"/>
</dbReference>
<dbReference type="CDD" id="cd19499">
    <property type="entry name" value="RecA-like_ClpB_Hsp104-like"/>
    <property type="match status" value="1"/>
</dbReference>
<dbReference type="GO" id="GO:0005737">
    <property type="term" value="C:cytoplasm"/>
    <property type="evidence" value="ECO:0007669"/>
    <property type="project" value="TreeGrafter"/>
</dbReference>
<evidence type="ECO:0000256" key="1">
    <source>
        <dbReference type="ARBA" id="ARBA00022741"/>
    </source>
</evidence>
<dbReference type="PANTHER" id="PTHR11638:SF18">
    <property type="entry name" value="HEAT SHOCK PROTEIN 104"/>
    <property type="match status" value="1"/>
</dbReference>
<dbReference type="SMART" id="SM01086">
    <property type="entry name" value="ClpB_D2-small"/>
    <property type="match status" value="1"/>
</dbReference>
<dbReference type="GO" id="GO:0034605">
    <property type="term" value="P:cellular response to heat"/>
    <property type="evidence" value="ECO:0007669"/>
    <property type="project" value="TreeGrafter"/>
</dbReference>
<dbReference type="OrthoDB" id="8857354at2"/>
<organism evidence="8 9">
    <name type="scientific">Lignipirellula cremea</name>
    <dbReference type="NCBI Taxonomy" id="2528010"/>
    <lineage>
        <taxon>Bacteria</taxon>
        <taxon>Pseudomonadati</taxon>
        <taxon>Planctomycetota</taxon>
        <taxon>Planctomycetia</taxon>
        <taxon>Pirellulales</taxon>
        <taxon>Pirellulaceae</taxon>
        <taxon>Lignipirellula</taxon>
    </lineage>
</organism>
<keyword evidence="9" id="KW-1185">Reference proteome</keyword>
<keyword evidence="8" id="KW-0378">Hydrolase</keyword>
<keyword evidence="8" id="KW-0645">Protease</keyword>
<dbReference type="GO" id="GO:0008233">
    <property type="term" value="F:peptidase activity"/>
    <property type="evidence" value="ECO:0007669"/>
    <property type="project" value="UniProtKB-KW"/>
</dbReference>
<dbReference type="GO" id="GO:0005524">
    <property type="term" value="F:ATP binding"/>
    <property type="evidence" value="ECO:0007669"/>
    <property type="project" value="UniProtKB-KW"/>
</dbReference>
<reference evidence="8 9" key="1">
    <citation type="submission" date="2019-02" db="EMBL/GenBank/DDBJ databases">
        <title>Deep-cultivation of Planctomycetes and their phenomic and genomic characterization uncovers novel biology.</title>
        <authorList>
            <person name="Wiegand S."/>
            <person name="Jogler M."/>
            <person name="Boedeker C."/>
            <person name="Pinto D."/>
            <person name="Vollmers J."/>
            <person name="Rivas-Marin E."/>
            <person name="Kohn T."/>
            <person name="Peeters S.H."/>
            <person name="Heuer A."/>
            <person name="Rast P."/>
            <person name="Oberbeckmann S."/>
            <person name="Bunk B."/>
            <person name="Jeske O."/>
            <person name="Meyerdierks A."/>
            <person name="Storesund J.E."/>
            <person name="Kallscheuer N."/>
            <person name="Luecker S."/>
            <person name="Lage O.M."/>
            <person name="Pohl T."/>
            <person name="Merkel B.J."/>
            <person name="Hornburger P."/>
            <person name="Mueller R.-W."/>
            <person name="Bruemmer F."/>
            <person name="Labrenz M."/>
            <person name="Spormann A.M."/>
            <person name="Op den Camp H."/>
            <person name="Overmann J."/>
            <person name="Amann R."/>
            <person name="Jetten M.S.M."/>
            <person name="Mascher T."/>
            <person name="Medema M.H."/>
            <person name="Devos D.P."/>
            <person name="Kaster A.-K."/>
            <person name="Ovreas L."/>
            <person name="Rohde M."/>
            <person name="Galperin M.Y."/>
            <person name="Jogler C."/>
        </authorList>
    </citation>
    <scope>NUCLEOTIDE SEQUENCE [LARGE SCALE GENOMIC DNA]</scope>
    <source>
        <strain evidence="8 9">Pla85_3_4</strain>
    </source>
</reference>
<evidence type="ECO:0000313" key="9">
    <source>
        <dbReference type="Proteomes" id="UP000317648"/>
    </source>
</evidence>
<evidence type="ECO:0000256" key="5">
    <source>
        <dbReference type="SAM" id="MobiDB-lite"/>
    </source>
</evidence>
<keyword evidence="1" id="KW-0547">Nucleotide-binding</keyword>
<feature type="domain" description="AAA+ ATPase" evidence="6">
    <location>
        <begin position="221"/>
        <end position="515"/>
    </location>
</feature>
<evidence type="ECO:0000259" key="6">
    <source>
        <dbReference type="SMART" id="SM00382"/>
    </source>
</evidence>
<dbReference type="AlphaFoldDB" id="A0A518DR67"/>
<evidence type="ECO:0000313" key="8">
    <source>
        <dbReference type="EMBL" id="QDU94335.1"/>
    </source>
</evidence>
<dbReference type="InterPro" id="IPR003959">
    <property type="entry name" value="ATPase_AAA_core"/>
</dbReference>
<evidence type="ECO:0000256" key="4">
    <source>
        <dbReference type="SAM" id="Coils"/>
    </source>
</evidence>
<dbReference type="SMART" id="SM00382">
    <property type="entry name" value="AAA"/>
    <property type="match status" value="2"/>
</dbReference>
<feature type="domain" description="Clp ATPase C-terminal" evidence="7">
    <location>
        <begin position="690"/>
        <end position="782"/>
    </location>
</feature>
<dbReference type="InterPro" id="IPR019489">
    <property type="entry name" value="Clp_ATPase_C"/>
</dbReference>
<keyword evidence="4" id="KW-0175">Coiled coil</keyword>
<feature type="coiled-coil region" evidence="4">
    <location>
        <begin position="853"/>
        <end position="880"/>
    </location>
</feature>
<dbReference type="Pfam" id="PF10431">
    <property type="entry name" value="ClpB_D2-small"/>
    <property type="match status" value="1"/>
</dbReference>
<dbReference type="PANTHER" id="PTHR11638">
    <property type="entry name" value="ATP-DEPENDENT CLP PROTEASE"/>
    <property type="match status" value="1"/>
</dbReference>
<feature type="region of interest" description="Disordered" evidence="5">
    <location>
        <begin position="418"/>
        <end position="448"/>
    </location>
</feature>
<dbReference type="PRINTS" id="PR00300">
    <property type="entry name" value="CLPPROTEASEA"/>
</dbReference>
<dbReference type="Pfam" id="PF07724">
    <property type="entry name" value="AAA_2"/>
    <property type="match status" value="1"/>
</dbReference>
<dbReference type="GO" id="GO:0006508">
    <property type="term" value="P:proteolysis"/>
    <property type="evidence" value="ECO:0007669"/>
    <property type="project" value="UniProtKB-KW"/>
</dbReference>
<dbReference type="EMBL" id="CP036433">
    <property type="protein sequence ID" value="QDU94335.1"/>
    <property type="molecule type" value="Genomic_DNA"/>
</dbReference>
<keyword evidence="3" id="KW-0143">Chaperone</keyword>
<dbReference type="Gene3D" id="1.10.8.60">
    <property type="match status" value="1"/>
</dbReference>
<dbReference type="RefSeq" id="WP_145052575.1">
    <property type="nucleotide sequence ID" value="NZ_CP036433.1"/>
</dbReference>
<accession>A0A518DR67</accession>